<evidence type="ECO:0000313" key="2">
    <source>
        <dbReference type="Proteomes" id="UP000237347"/>
    </source>
</evidence>
<dbReference type="Proteomes" id="UP000237347">
    <property type="component" value="Unassembled WGS sequence"/>
</dbReference>
<comment type="caution">
    <text evidence="1">The sequence shown here is derived from an EMBL/GenBank/DDBJ whole genome shotgun (WGS) entry which is preliminary data.</text>
</comment>
<evidence type="ECO:0000313" key="1">
    <source>
        <dbReference type="EMBL" id="KAK7813438.1"/>
    </source>
</evidence>
<dbReference type="AlphaFoldDB" id="A0AAW0IG39"/>
<organism evidence="1 2">
    <name type="scientific">Quercus suber</name>
    <name type="common">Cork oak</name>
    <dbReference type="NCBI Taxonomy" id="58331"/>
    <lineage>
        <taxon>Eukaryota</taxon>
        <taxon>Viridiplantae</taxon>
        <taxon>Streptophyta</taxon>
        <taxon>Embryophyta</taxon>
        <taxon>Tracheophyta</taxon>
        <taxon>Spermatophyta</taxon>
        <taxon>Magnoliopsida</taxon>
        <taxon>eudicotyledons</taxon>
        <taxon>Gunneridae</taxon>
        <taxon>Pentapetalae</taxon>
        <taxon>rosids</taxon>
        <taxon>fabids</taxon>
        <taxon>Fagales</taxon>
        <taxon>Fagaceae</taxon>
        <taxon>Quercus</taxon>
    </lineage>
</organism>
<keyword evidence="2" id="KW-1185">Reference proteome</keyword>
<proteinExistence type="predicted"/>
<gene>
    <name evidence="1" type="ORF">CFP56_005250</name>
</gene>
<protein>
    <submittedName>
        <fullName evidence="1">Uncharacterized protein</fullName>
    </submittedName>
</protein>
<dbReference type="EMBL" id="PKMF04001252">
    <property type="protein sequence ID" value="KAK7813438.1"/>
    <property type="molecule type" value="Genomic_DNA"/>
</dbReference>
<accession>A0AAW0IG39</accession>
<sequence length="80" mass="9776">MTRFYIIVQTKWLFVTNSEDKCSRRAIVKRNLDNYLGLAIRKFYNFWDSFLARQFLHENSTYLWLGNWHLKGRLLLQYGP</sequence>
<name>A0AAW0IG39_QUESU</name>
<reference evidence="1 2" key="1">
    <citation type="journal article" date="2018" name="Sci. Data">
        <title>The draft genome sequence of cork oak.</title>
        <authorList>
            <person name="Ramos A.M."/>
            <person name="Usie A."/>
            <person name="Barbosa P."/>
            <person name="Barros P.M."/>
            <person name="Capote T."/>
            <person name="Chaves I."/>
            <person name="Simoes F."/>
            <person name="Abreu I."/>
            <person name="Carrasquinho I."/>
            <person name="Faro C."/>
            <person name="Guimaraes J.B."/>
            <person name="Mendonca D."/>
            <person name="Nobrega F."/>
            <person name="Rodrigues L."/>
            <person name="Saibo N.J.M."/>
            <person name="Varela M.C."/>
            <person name="Egas C."/>
            <person name="Matos J."/>
            <person name="Miguel C.M."/>
            <person name="Oliveira M.M."/>
            <person name="Ricardo C.P."/>
            <person name="Goncalves S."/>
        </authorList>
    </citation>
    <scope>NUCLEOTIDE SEQUENCE [LARGE SCALE GENOMIC DNA]</scope>
    <source>
        <strain evidence="2">cv. HL8</strain>
    </source>
</reference>